<evidence type="ECO:0000313" key="3">
    <source>
        <dbReference type="EMBL" id="RKD26807.1"/>
    </source>
</evidence>
<dbReference type="InterPro" id="IPR049468">
    <property type="entry name" value="Restrct_endonuc-II-like_dom"/>
</dbReference>
<gene>
    <name evidence="3" type="ORF">BEP19_16555</name>
</gene>
<dbReference type="SUPFAM" id="SSF52980">
    <property type="entry name" value="Restriction endonuclease-like"/>
    <property type="match status" value="1"/>
</dbReference>
<name>A0A419SQY6_9BACL</name>
<protein>
    <recommendedName>
        <fullName evidence="2">Restriction endonuclease type II-like domain-containing protein</fullName>
    </recommendedName>
</protein>
<evidence type="ECO:0000256" key="1">
    <source>
        <dbReference type="SAM" id="Phobius"/>
    </source>
</evidence>
<evidence type="ECO:0000259" key="2">
    <source>
        <dbReference type="Pfam" id="PF18741"/>
    </source>
</evidence>
<feature type="transmembrane region" description="Helical" evidence="1">
    <location>
        <begin position="6"/>
        <end position="22"/>
    </location>
</feature>
<proteinExistence type="predicted"/>
<reference evidence="3 4" key="1">
    <citation type="submission" date="2016-08" db="EMBL/GenBank/DDBJ databases">
        <title>Novel Firmicute Genomes.</title>
        <authorList>
            <person name="Poppleton D.I."/>
            <person name="Gribaldo S."/>
        </authorList>
    </citation>
    <scope>NUCLEOTIDE SEQUENCE [LARGE SCALE GENOMIC DNA]</scope>
    <source>
        <strain evidence="3 4">RAOx-1</strain>
    </source>
</reference>
<dbReference type="InterPro" id="IPR011335">
    <property type="entry name" value="Restrct_endonuc-II-like"/>
</dbReference>
<dbReference type="Proteomes" id="UP000284219">
    <property type="component" value="Unassembled WGS sequence"/>
</dbReference>
<keyword evidence="1" id="KW-1133">Transmembrane helix</keyword>
<sequence>MILSYVFIIVVVLWTICWFPWARQKKEPQHHDCRRSSQRYLFQVLSDEGYHPTVSYQVDRFELDLAFPRRKLAIDCARRPWEEHDLDRARNRKREKALSEQGWWIIRFTPDKIYGNTRGCIATIEQYLIAEKRI</sequence>
<keyword evidence="1" id="KW-0812">Transmembrane</keyword>
<keyword evidence="1" id="KW-0472">Membrane</keyword>
<dbReference type="Gene3D" id="3.40.960.10">
    <property type="entry name" value="VSR Endonuclease"/>
    <property type="match status" value="1"/>
</dbReference>
<feature type="domain" description="Restriction endonuclease type II-like" evidence="2">
    <location>
        <begin position="41"/>
        <end position="127"/>
    </location>
</feature>
<dbReference type="EMBL" id="MCHY01000002">
    <property type="protein sequence ID" value="RKD26807.1"/>
    <property type="molecule type" value="Genomic_DNA"/>
</dbReference>
<dbReference type="AlphaFoldDB" id="A0A419SQY6"/>
<evidence type="ECO:0000313" key="4">
    <source>
        <dbReference type="Proteomes" id="UP000284219"/>
    </source>
</evidence>
<dbReference type="Pfam" id="PF18741">
    <property type="entry name" value="MTES_1575"/>
    <property type="match status" value="1"/>
</dbReference>
<dbReference type="RefSeq" id="WP_120188092.1">
    <property type="nucleotide sequence ID" value="NZ_MCHY01000002.1"/>
</dbReference>
<dbReference type="OrthoDB" id="9757917at2"/>
<comment type="caution">
    <text evidence="3">The sequence shown here is derived from an EMBL/GenBank/DDBJ whole genome shotgun (WGS) entry which is preliminary data.</text>
</comment>
<accession>A0A419SQY6</accession>
<keyword evidence="4" id="KW-1185">Reference proteome</keyword>
<organism evidence="3 4">
    <name type="scientific">Ammoniphilus oxalaticus</name>
    <dbReference type="NCBI Taxonomy" id="66863"/>
    <lineage>
        <taxon>Bacteria</taxon>
        <taxon>Bacillati</taxon>
        <taxon>Bacillota</taxon>
        <taxon>Bacilli</taxon>
        <taxon>Bacillales</taxon>
        <taxon>Paenibacillaceae</taxon>
        <taxon>Aneurinibacillus group</taxon>
        <taxon>Ammoniphilus</taxon>
    </lineage>
</organism>